<feature type="region of interest" description="Disordered" evidence="1">
    <location>
        <begin position="346"/>
        <end position="384"/>
    </location>
</feature>
<proteinExistence type="predicted"/>
<feature type="compositionally biased region" description="Pro residues" evidence="1">
    <location>
        <begin position="26"/>
        <end position="38"/>
    </location>
</feature>
<dbReference type="Proteomes" id="UP001362999">
    <property type="component" value="Unassembled WGS sequence"/>
</dbReference>
<protein>
    <submittedName>
        <fullName evidence="2">Uncharacterized protein</fullName>
    </submittedName>
</protein>
<feature type="region of interest" description="Disordered" evidence="1">
    <location>
        <begin position="213"/>
        <end position="243"/>
    </location>
</feature>
<gene>
    <name evidence="2" type="ORF">R3P38DRAFT_3224664</name>
</gene>
<reference evidence="2 3" key="1">
    <citation type="journal article" date="2024" name="J Genomics">
        <title>Draft genome sequencing and assembly of Favolaschia claudopus CIRM-BRFM 2984 isolated from oak limbs.</title>
        <authorList>
            <person name="Navarro D."/>
            <person name="Drula E."/>
            <person name="Chaduli D."/>
            <person name="Cazenave R."/>
            <person name="Ahrendt S."/>
            <person name="Wang J."/>
            <person name="Lipzen A."/>
            <person name="Daum C."/>
            <person name="Barry K."/>
            <person name="Grigoriev I.V."/>
            <person name="Favel A."/>
            <person name="Rosso M.N."/>
            <person name="Martin F."/>
        </authorList>
    </citation>
    <scope>NUCLEOTIDE SEQUENCE [LARGE SCALE GENOMIC DNA]</scope>
    <source>
        <strain evidence="2 3">CIRM-BRFM 2984</strain>
    </source>
</reference>
<feature type="compositionally biased region" description="Basic and acidic residues" evidence="1">
    <location>
        <begin position="233"/>
        <end position="243"/>
    </location>
</feature>
<feature type="compositionally biased region" description="Low complexity" evidence="1">
    <location>
        <begin position="1"/>
        <end position="17"/>
    </location>
</feature>
<accession>A0AAV9ZW50</accession>
<dbReference type="AlphaFoldDB" id="A0AAV9ZW50"/>
<dbReference type="EMBL" id="JAWWNJ010000106">
    <property type="protein sequence ID" value="KAK6992842.1"/>
    <property type="molecule type" value="Genomic_DNA"/>
</dbReference>
<feature type="region of interest" description="Disordered" evidence="1">
    <location>
        <begin position="1"/>
        <end position="49"/>
    </location>
</feature>
<evidence type="ECO:0000313" key="3">
    <source>
        <dbReference type="Proteomes" id="UP001362999"/>
    </source>
</evidence>
<evidence type="ECO:0000313" key="2">
    <source>
        <dbReference type="EMBL" id="KAK6992842.1"/>
    </source>
</evidence>
<keyword evidence="3" id="KW-1185">Reference proteome</keyword>
<feature type="compositionally biased region" description="Basic and acidic residues" evidence="1">
    <location>
        <begin position="350"/>
        <end position="375"/>
    </location>
</feature>
<name>A0AAV9ZW50_9AGAR</name>
<comment type="caution">
    <text evidence="2">The sequence shown here is derived from an EMBL/GenBank/DDBJ whole genome shotgun (WGS) entry which is preliminary data.</text>
</comment>
<organism evidence="2 3">
    <name type="scientific">Favolaschia claudopus</name>
    <dbReference type="NCBI Taxonomy" id="2862362"/>
    <lineage>
        <taxon>Eukaryota</taxon>
        <taxon>Fungi</taxon>
        <taxon>Dikarya</taxon>
        <taxon>Basidiomycota</taxon>
        <taxon>Agaricomycotina</taxon>
        <taxon>Agaricomycetes</taxon>
        <taxon>Agaricomycetidae</taxon>
        <taxon>Agaricales</taxon>
        <taxon>Marasmiineae</taxon>
        <taxon>Mycenaceae</taxon>
        <taxon>Favolaschia</taxon>
    </lineage>
</organism>
<sequence length="384" mass="42518">MTSNEESLLELLANLNLDAGTEEPPGYSPPRTPPPPPSSSGDHISADPVATAPSTATVYHYSSPTKSGYTTKWAEAGAATQGVADSSVCKVHTGPPKTVRYKKAAYAIFAGKQDSAKALVIGVNNSIFRGYATIAEAQAAFAHAESRGWTRVIPTTDTPAPPIPHLPLPANPAHNSEVPNPLHGSYALDDRRFVVYRGITPGIYRSHLRASPFSSSLSSEPMKISPPPLKSKFTKDTKEKKPKLTKDDGIELEILRRRHRDRNEKSRLRMAKKRAELKGQPTEEAIAALEKEREYQAKYRAQHREMLRLVEKRRRHDIYKAVHGEVAYQAYLRRKLQSRRTQLLATEPYHSGDEVDELQLHDDYLTAADGREGSSRESSIAPSL</sequence>
<evidence type="ECO:0000256" key="1">
    <source>
        <dbReference type="SAM" id="MobiDB-lite"/>
    </source>
</evidence>